<organism evidence="1 2">
    <name type="scientific">Actinomyces lilanjuaniae</name>
    <dbReference type="NCBI Taxonomy" id="2321394"/>
    <lineage>
        <taxon>Bacteria</taxon>
        <taxon>Bacillati</taxon>
        <taxon>Actinomycetota</taxon>
        <taxon>Actinomycetes</taxon>
        <taxon>Actinomycetales</taxon>
        <taxon>Actinomycetaceae</taxon>
        <taxon>Actinomyces</taxon>
    </lineage>
</organism>
<dbReference type="Proteomes" id="UP000273001">
    <property type="component" value="Chromosome"/>
</dbReference>
<proteinExistence type="predicted"/>
<evidence type="ECO:0000313" key="2">
    <source>
        <dbReference type="Proteomes" id="UP000273001"/>
    </source>
</evidence>
<keyword evidence="2" id="KW-1185">Reference proteome</keyword>
<name>A0ABM6Z4Q7_9ACTO</name>
<sequence length="73" mass="7705">MERGASGGEMLAVASLMRRAGSSTTAWQPGHLFWASRRKASASSICWVGSMATTMWSTPMVVLTLCAGLLVVS</sequence>
<gene>
    <name evidence="1" type="ORF">D5R93_10370</name>
</gene>
<accession>A0ABM6Z4Q7</accession>
<reference evidence="1 2" key="1">
    <citation type="submission" date="2018-09" db="EMBL/GenBank/DDBJ databases">
        <authorList>
            <person name="Li J."/>
        </authorList>
    </citation>
    <scope>NUCLEOTIDE SEQUENCE [LARGE SCALE GENOMIC DNA]</scope>
    <source>
        <strain evidence="1 2">2129</strain>
    </source>
</reference>
<evidence type="ECO:0000313" key="1">
    <source>
        <dbReference type="EMBL" id="AYD90307.1"/>
    </source>
</evidence>
<dbReference type="EMBL" id="CP032514">
    <property type="protein sequence ID" value="AYD90307.1"/>
    <property type="molecule type" value="Genomic_DNA"/>
</dbReference>
<protein>
    <submittedName>
        <fullName evidence="1">Uncharacterized protein</fullName>
    </submittedName>
</protein>